<keyword evidence="3" id="KW-0808">Transferase</keyword>
<name>A0A6M3X8I8_9ZZZZ</name>
<dbReference type="EMBL" id="MT143925">
    <property type="protein sequence ID" value="QJH92846.1"/>
    <property type="molecule type" value="Genomic_DNA"/>
</dbReference>
<evidence type="ECO:0000313" key="2">
    <source>
        <dbReference type="EMBL" id="QJH92846.1"/>
    </source>
</evidence>
<proteinExistence type="predicted"/>
<dbReference type="GO" id="GO:0016747">
    <property type="term" value="F:acyltransferase activity, transferring groups other than amino-acyl groups"/>
    <property type="evidence" value="ECO:0007669"/>
    <property type="project" value="InterPro"/>
</dbReference>
<dbReference type="InterPro" id="IPR000182">
    <property type="entry name" value="GNAT_dom"/>
</dbReference>
<dbReference type="AlphaFoldDB" id="A0A6M3X8I8"/>
<dbReference type="CDD" id="cd04301">
    <property type="entry name" value="NAT_SF"/>
    <property type="match status" value="1"/>
</dbReference>
<dbReference type="EMBL" id="MT143937">
    <property type="protein sequence ID" value="QJH92995.1"/>
    <property type="molecule type" value="Genomic_DNA"/>
</dbReference>
<dbReference type="PROSITE" id="PS51186">
    <property type="entry name" value="GNAT"/>
    <property type="match status" value="1"/>
</dbReference>
<reference evidence="3" key="1">
    <citation type="submission" date="2020-03" db="EMBL/GenBank/DDBJ databases">
        <title>The deep terrestrial virosphere.</title>
        <authorList>
            <person name="Holmfeldt K."/>
            <person name="Nilsson E."/>
            <person name="Simone D."/>
            <person name="Lopez-Fernandez M."/>
            <person name="Wu X."/>
            <person name="de Brujin I."/>
            <person name="Lundin D."/>
            <person name="Andersson A."/>
            <person name="Bertilsson S."/>
            <person name="Dopson M."/>
        </authorList>
    </citation>
    <scope>NUCLEOTIDE SEQUENCE</scope>
    <source>
        <strain evidence="2">MM171A02306</strain>
        <strain evidence="3">MM171B02484</strain>
    </source>
</reference>
<sequence>MKNLYYIGISQGKMASIDLTPYDKGWMITRIFVSEDSREQGFGSQVLQLALEDADAEGVILYLPVYPYGYVEYQRLEAWYRRHDFQRWKGLFRRRPDYKKRIK</sequence>
<organism evidence="3">
    <name type="scientific">viral metagenome</name>
    <dbReference type="NCBI Taxonomy" id="1070528"/>
    <lineage>
        <taxon>unclassified sequences</taxon>
        <taxon>metagenomes</taxon>
        <taxon>organismal metagenomes</taxon>
    </lineage>
</organism>
<dbReference type="Pfam" id="PF13508">
    <property type="entry name" value="Acetyltransf_7"/>
    <property type="match status" value="1"/>
</dbReference>
<feature type="domain" description="N-acetyltransferase" evidence="1">
    <location>
        <begin position="1"/>
        <end position="103"/>
    </location>
</feature>
<gene>
    <name evidence="2" type="ORF">MM171A02306_0013</name>
    <name evidence="3" type="ORF">MM171B02484_0011</name>
</gene>
<dbReference type="InterPro" id="IPR016181">
    <property type="entry name" value="Acyl_CoA_acyltransferase"/>
</dbReference>
<dbReference type="Gene3D" id="3.40.630.30">
    <property type="match status" value="1"/>
</dbReference>
<accession>A0A6M3X8I8</accession>
<dbReference type="SUPFAM" id="SSF55729">
    <property type="entry name" value="Acyl-CoA N-acyltransferases (Nat)"/>
    <property type="match status" value="1"/>
</dbReference>
<protein>
    <submittedName>
        <fullName evidence="3">Putative acetyltransferase</fullName>
    </submittedName>
</protein>
<evidence type="ECO:0000313" key="3">
    <source>
        <dbReference type="EMBL" id="QJH92995.1"/>
    </source>
</evidence>
<evidence type="ECO:0000259" key="1">
    <source>
        <dbReference type="PROSITE" id="PS51186"/>
    </source>
</evidence>